<proteinExistence type="predicted"/>
<dbReference type="InterPro" id="IPR029063">
    <property type="entry name" value="SAM-dependent_MTases_sf"/>
</dbReference>
<dbReference type="Proteomes" id="UP000613030">
    <property type="component" value="Unassembled WGS sequence"/>
</dbReference>
<accession>A0ABS1KSL8</accession>
<keyword evidence="2" id="KW-0808">Transferase</keyword>
<comment type="caution">
    <text evidence="5">The sequence shown here is derived from an EMBL/GenBank/DDBJ whole genome shotgun (WGS) entry which is preliminary data.</text>
</comment>
<dbReference type="CDD" id="cd02440">
    <property type="entry name" value="AdoMet_MTases"/>
    <property type="match status" value="1"/>
</dbReference>
<evidence type="ECO:0000256" key="1">
    <source>
        <dbReference type="ARBA" id="ARBA00022603"/>
    </source>
</evidence>
<sequence>MRTERIIDSDAALDLEEMQWWDANAGTIEKIWAQNIHYQKAIRLGYLSRMKRFFQHGKNGQVNILEVGCGSGWVGRLVADDQLHIIGTDFSSGQLAIAEKNARVWHKEKFCRYELADASTFKQNVDGVLIHALLHHLSHRELTVFFEQLAQVASGTRIFIYEPVFYTPSTEEASVYDRIINRLKNMLRNFALRKISKSPTDDRALTEAMNKINNDADQNGWYISPKEVPFYDGELEKYLGSFCTLQNKYIVNKTELDIAQAMSLKGIEKPGDLFTGIVLPLASWLDKLSFSGNFKRFIYPHQHLFVCFEWIRK</sequence>
<dbReference type="Pfam" id="PF13649">
    <property type="entry name" value="Methyltransf_25"/>
    <property type="match status" value="1"/>
</dbReference>
<evidence type="ECO:0000313" key="5">
    <source>
        <dbReference type="EMBL" id="MBL0742455.1"/>
    </source>
</evidence>
<evidence type="ECO:0000259" key="4">
    <source>
        <dbReference type="Pfam" id="PF13649"/>
    </source>
</evidence>
<dbReference type="Gene3D" id="3.40.50.150">
    <property type="entry name" value="Vaccinia Virus protein VP39"/>
    <property type="match status" value="1"/>
</dbReference>
<evidence type="ECO:0000313" key="6">
    <source>
        <dbReference type="Proteomes" id="UP000613030"/>
    </source>
</evidence>
<protein>
    <submittedName>
        <fullName evidence="5">Class I SAM-dependent methyltransferase</fullName>
    </submittedName>
</protein>
<dbReference type="GO" id="GO:0008168">
    <property type="term" value="F:methyltransferase activity"/>
    <property type="evidence" value="ECO:0007669"/>
    <property type="project" value="UniProtKB-KW"/>
</dbReference>
<gene>
    <name evidence="5" type="ORF">JI741_14605</name>
</gene>
<dbReference type="SUPFAM" id="SSF53335">
    <property type="entry name" value="S-adenosyl-L-methionine-dependent methyltransferases"/>
    <property type="match status" value="1"/>
</dbReference>
<keyword evidence="6" id="KW-1185">Reference proteome</keyword>
<dbReference type="GO" id="GO:0032259">
    <property type="term" value="P:methylation"/>
    <property type="evidence" value="ECO:0007669"/>
    <property type="project" value="UniProtKB-KW"/>
</dbReference>
<dbReference type="EMBL" id="JAERRB010000004">
    <property type="protein sequence ID" value="MBL0742455.1"/>
    <property type="molecule type" value="Genomic_DNA"/>
</dbReference>
<evidence type="ECO:0000256" key="2">
    <source>
        <dbReference type="ARBA" id="ARBA00022679"/>
    </source>
</evidence>
<keyword evidence="1 5" id="KW-0489">Methyltransferase</keyword>
<evidence type="ECO:0000256" key="3">
    <source>
        <dbReference type="ARBA" id="ARBA00022691"/>
    </source>
</evidence>
<dbReference type="PANTHER" id="PTHR43464:SF19">
    <property type="entry name" value="UBIQUINONE BIOSYNTHESIS O-METHYLTRANSFERASE, MITOCHONDRIAL"/>
    <property type="match status" value="1"/>
</dbReference>
<dbReference type="PANTHER" id="PTHR43464">
    <property type="entry name" value="METHYLTRANSFERASE"/>
    <property type="match status" value="1"/>
</dbReference>
<name>A0ABS1KSL8_9BACT</name>
<reference evidence="5 6" key="1">
    <citation type="submission" date="2021-01" db="EMBL/GenBank/DDBJ databases">
        <title>Chryseolinea sp. Jin1 Genome sequencing and assembly.</title>
        <authorList>
            <person name="Kim I."/>
        </authorList>
    </citation>
    <scope>NUCLEOTIDE SEQUENCE [LARGE SCALE GENOMIC DNA]</scope>
    <source>
        <strain evidence="5 6">Jin1</strain>
    </source>
</reference>
<dbReference type="InterPro" id="IPR041698">
    <property type="entry name" value="Methyltransf_25"/>
</dbReference>
<keyword evidence="3" id="KW-0949">S-adenosyl-L-methionine</keyword>
<dbReference type="RefSeq" id="WP_202010703.1">
    <property type="nucleotide sequence ID" value="NZ_JAERRB010000004.1"/>
</dbReference>
<feature type="domain" description="Methyltransferase" evidence="4">
    <location>
        <begin position="64"/>
        <end position="152"/>
    </location>
</feature>
<organism evidence="5 6">
    <name type="scientific">Chryseolinea lacunae</name>
    <dbReference type="NCBI Taxonomy" id="2801331"/>
    <lineage>
        <taxon>Bacteria</taxon>
        <taxon>Pseudomonadati</taxon>
        <taxon>Bacteroidota</taxon>
        <taxon>Cytophagia</taxon>
        <taxon>Cytophagales</taxon>
        <taxon>Fulvivirgaceae</taxon>
        <taxon>Chryseolinea</taxon>
    </lineage>
</organism>